<evidence type="ECO:0000256" key="1">
    <source>
        <dbReference type="SAM" id="MobiDB-lite"/>
    </source>
</evidence>
<organism evidence="2 3">
    <name type="scientific">Ascobolus immersus RN42</name>
    <dbReference type="NCBI Taxonomy" id="1160509"/>
    <lineage>
        <taxon>Eukaryota</taxon>
        <taxon>Fungi</taxon>
        <taxon>Dikarya</taxon>
        <taxon>Ascomycota</taxon>
        <taxon>Pezizomycotina</taxon>
        <taxon>Pezizomycetes</taxon>
        <taxon>Pezizales</taxon>
        <taxon>Ascobolaceae</taxon>
        <taxon>Ascobolus</taxon>
    </lineage>
</organism>
<feature type="compositionally biased region" description="Polar residues" evidence="1">
    <location>
        <begin position="150"/>
        <end position="161"/>
    </location>
</feature>
<name>A0A3N4I1L5_ASCIM</name>
<sequence>MLNIRWLLKKCHYHACLGIVEGLLPISRELASQFKQQQQTTSFIAPNYPLVPLIRKISVTRRVLDSGGFERTPQFPAGLSYVAQSLVSTSIAISLIPPFGLSTAQYHHSRLFAYNATKKGMLVNSLLSLFHGLFLRLHVNASPISKKRNTGSSKCKSSTQRAPKPKAPNLDSLKLKLVAPLLELLTKRWAEEGDASGPNSVTMSEKESEAMHARKDARAQVLKSLKTLKQVVEKYLAAEVIAASGVLEEPSLGFPADIGELRLGELEPLLERAVAYFKRCEEEEAKVIGGDGQWIAR</sequence>
<gene>
    <name evidence="2" type="ORF">BJ508DRAFT_307902</name>
</gene>
<accession>A0A3N4I1L5</accession>
<dbReference type="AlphaFoldDB" id="A0A3N4I1L5"/>
<evidence type="ECO:0000313" key="2">
    <source>
        <dbReference type="EMBL" id="RPA79992.1"/>
    </source>
</evidence>
<dbReference type="Proteomes" id="UP000275078">
    <property type="component" value="Unassembled WGS sequence"/>
</dbReference>
<keyword evidence="3" id="KW-1185">Reference proteome</keyword>
<evidence type="ECO:0000313" key="3">
    <source>
        <dbReference type="Proteomes" id="UP000275078"/>
    </source>
</evidence>
<proteinExistence type="predicted"/>
<reference evidence="2 3" key="1">
    <citation type="journal article" date="2018" name="Nat. Ecol. Evol.">
        <title>Pezizomycetes genomes reveal the molecular basis of ectomycorrhizal truffle lifestyle.</title>
        <authorList>
            <person name="Murat C."/>
            <person name="Payen T."/>
            <person name="Noel B."/>
            <person name="Kuo A."/>
            <person name="Morin E."/>
            <person name="Chen J."/>
            <person name="Kohler A."/>
            <person name="Krizsan K."/>
            <person name="Balestrini R."/>
            <person name="Da Silva C."/>
            <person name="Montanini B."/>
            <person name="Hainaut M."/>
            <person name="Levati E."/>
            <person name="Barry K.W."/>
            <person name="Belfiori B."/>
            <person name="Cichocki N."/>
            <person name="Clum A."/>
            <person name="Dockter R.B."/>
            <person name="Fauchery L."/>
            <person name="Guy J."/>
            <person name="Iotti M."/>
            <person name="Le Tacon F."/>
            <person name="Lindquist E.A."/>
            <person name="Lipzen A."/>
            <person name="Malagnac F."/>
            <person name="Mello A."/>
            <person name="Molinier V."/>
            <person name="Miyauchi S."/>
            <person name="Poulain J."/>
            <person name="Riccioni C."/>
            <person name="Rubini A."/>
            <person name="Sitrit Y."/>
            <person name="Splivallo R."/>
            <person name="Traeger S."/>
            <person name="Wang M."/>
            <person name="Zifcakova L."/>
            <person name="Wipf D."/>
            <person name="Zambonelli A."/>
            <person name="Paolocci F."/>
            <person name="Nowrousian M."/>
            <person name="Ottonello S."/>
            <person name="Baldrian P."/>
            <person name="Spatafora J.W."/>
            <person name="Henrissat B."/>
            <person name="Nagy L.G."/>
            <person name="Aury J.M."/>
            <person name="Wincker P."/>
            <person name="Grigoriev I.V."/>
            <person name="Bonfante P."/>
            <person name="Martin F.M."/>
        </authorList>
    </citation>
    <scope>NUCLEOTIDE SEQUENCE [LARGE SCALE GENOMIC DNA]</scope>
    <source>
        <strain evidence="2 3">RN42</strain>
    </source>
</reference>
<dbReference type="EMBL" id="ML119693">
    <property type="protein sequence ID" value="RPA79992.1"/>
    <property type="molecule type" value="Genomic_DNA"/>
</dbReference>
<protein>
    <submittedName>
        <fullName evidence="2">Uncharacterized protein</fullName>
    </submittedName>
</protein>
<feature type="region of interest" description="Disordered" evidence="1">
    <location>
        <begin position="146"/>
        <end position="168"/>
    </location>
</feature>